<dbReference type="STRING" id="573729.G2Q4N2"/>
<keyword evidence="2" id="KW-0812">Transmembrane</keyword>
<keyword evidence="2" id="KW-0472">Membrane</keyword>
<accession>G2Q4N2</accession>
<protein>
    <submittedName>
        <fullName evidence="3">Uncharacterized protein</fullName>
    </submittedName>
</protein>
<evidence type="ECO:0000313" key="3">
    <source>
        <dbReference type="EMBL" id="AEO54521.1"/>
    </source>
</evidence>
<dbReference type="Proteomes" id="UP000007322">
    <property type="component" value="Chromosome 1"/>
</dbReference>
<feature type="region of interest" description="Disordered" evidence="1">
    <location>
        <begin position="146"/>
        <end position="192"/>
    </location>
</feature>
<feature type="compositionally biased region" description="Gly residues" evidence="1">
    <location>
        <begin position="153"/>
        <end position="166"/>
    </location>
</feature>
<dbReference type="GeneID" id="11509060"/>
<feature type="transmembrane region" description="Helical" evidence="2">
    <location>
        <begin position="246"/>
        <end position="264"/>
    </location>
</feature>
<dbReference type="EMBL" id="CP003002">
    <property type="protein sequence ID" value="AEO54521.1"/>
    <property type="molecule type" value="Genomic_DNA"/>
</dbReference>
<feature type="transmembrane region" description="Helical" evidence="2">
    <location>
        <begin position="96"/>
        <end position="118"/>
    </location>
</feature>
<dbReference type="HOGENOM" id="CLU_059578_0_1_1"/>
<evidence type="ECO:0000256" key="1">
    <source>
        <dbReference type="SAM" id="MobiDB-lite"/>
    </source>
</evidence>
<reference evidence="3 4" key="1">
    <citation type="journal article" date="2011" name="Nat. Biotechnol.">
        <title>Comparative genomic analysis of the thermophilic biomass-degrading fungi Myceliophthora thermophila and Thielavia terrestris.</title>
        <authorList>
            <person name="Berka R.M."/>
            <person name="Grigoriev I.V."/>
            <person name="Otillar R."/>
            <person name="Salamov A."/>
            <person name="Grimwood J."/>
            <person name="Reid I."/>
            <person name="Ishmael N."/>
            <person name="John T."/>
            <person name="Darmond C."/>
            <person name="Moisan M.-C."/>
            <person name="Henrissat B."/>
            <person name="Coutinho P.M."/>
            <person name="Lombard V."/>
            <person name="Natvig D.O."/>
            <person name="Lindquist E."/>
            <person name="Schmutz J."/>
            <person name="Lucas S."/>
            <person name="Harris P."/>
            <person name="Powlowski J."/>
            <person name="Bellemare A."/>
            <person name="Taylor D."/>
            <person name="Butler G."/>
            <person name="de Vries R.P."/>
            <person name="Allijn I.E."/>
            <person name="van den Brink J."/>
            <person name="Ushinsky S."/>
            <person name="Storms R."/>
            <person name="Powell A.J."/>
            <person name="Paulsen I.T."/>
            <person name="Elbourne L.D.H."/>
            <person name="Baker S.E."/>
            <person name="Magnuson J."/>
            <person name="LaBoissiere S."/>
            <person name="Clutterbuck A.J."/>
            <person name="Martinez D."/>
            <person name="Wogulis M."/>
            <person name="de Leon A.L."/>
            <person name="Rey M.W."/>
            <person name="Tsang A."/>
        </authorList>
    </citation>
    <scope>NUCLEOTIDE SEQUENCE [LARGE SCALE GENOMIC DNA]</scope>
    <source>
        <strain evidence="4">ATCC 42464 / BCRC 31852 / DSM 1799</strain>
    </source>
</reference>
<dbReference type="OMA" id="KAFFFAK"/>
<sequence>MNPAQSTPTSSATTSSSTTSSTNATTIIAASSESTCGFEGNSDIYGLGIRVGIYLQWLAAIAAEMASPADVDAAQAAEASYQLAMFSGLILVTQDLTIGVFAVEAFLVLLFCFAGVWVGSVPAAARTSGLSSGWWRRWWWSSSSSGGHEEDPPGGGGRWSGSGGALTGPITTTRTTTTTTTTTTTSSSSSSGAGLFRQLLGCVACAYGTWTLFARLRLLPRTACDEVAFFFAPVRLFGWFHDMFKAFFVISLAASTLLLAAELVRRGAALAAVLRNWPPAMIELSSPAPGNNHDDPAAAAAAADPGAGKTTVLLRHALGRVAAWALFIVAVELTLWWNAVRGVYECRTFGQLFPLVLSASNLVGVCRRVAKAVLARKVSFKL</sequence>
<dbReference type="eggNOG" id="ENOG502SEK1">
    <property type="taxonomic scope" value="Eukaryota"/>
</dbReference>
<keyword evidence="2" id="KW-1133">Transmembrane helix</keyword>
<organism evidence="3 4">
    <name type="scientific">Thermothelomyces thermophilus (strain ATCC 42464 / BCRC 31852 / DSM 1799)</name>
    <name type="common">Sporotrichum thermophile</name>
    <dbReference type="NCBI Taxonomy" id="573729"/>
    <lineage>
        <taxon>Eukaryota</taxon>
        <taxon>Fungi</taxon>
        <taxon>Dikarya</taxon>
        <taxon>Ascomycota</taxon>
        <taxon>Pezizomycotina</taxon>
        <taxon>Sordariomycetes</taxon>
        <taxon>Sordariomycetidae</taxon>
        <taxon>Sordariales</taxon>
        <taxon>Chaetomiaceae</taxon>
        <taxon>Thermothelomyces</taxon>
    </lineage>
</organism>
<dbReference type="OrthoDB" id="4590995at2759"/>
<dbReference type="AlphaFoldDB" id="G2Q4N2"/>
<evidence type="ECO:0000313" key="4">
    <source>
        <dbReference type="Proteomes" id="UP000007322"/>
    </source>
</evidence>
<dbReference type="KEGG" id="mtm:MYCTH_2297171"/>
<dbReference type="InParanoid" id="G2Q4N2"/>
<dbReference type="VEuPathDB" id="FungiDB:MYCTH_2297171"/>
<evidence type="ECO:0000256" key="2">
    <source>
        <dbReference type="SAM" id="Phobius"/>
    </source>
</evidence>
<name>G2Q4N2_THET4</name>
<gene>
    <name evidence="3" type="ORF">MYCTH_2297171</name>
</gene>
<feature type="transmembrane region" description="Helical" evidence="2">
    <location>
        <begin position="352"/>
        <end position="370"/>
    </location>
</feature>
<proteinExistence type="predicted"/>
<keyword evidence="4" id="KW-1185">Reference proteome</keyword>
<feature type="transmembrane region" description="Helical" evidence="2">
    <location>
        <begin position="321"/>
        <end position="340"/>
    </location>
</feature>
<dbReference type="RefSeq" id="XP_003659766.1">
    <property type="nucleotide sequence ID" value="XM_003659718.1"/>
</dbReference>
<feature type="compositionally biased region" description="Low complexity" evidence="1">
    <location>
        <begin position="171"/>
        <end position="191"/>
    </location>
</feature>